<sequence>MMQCLTSPCICGQDDSSLHLFFRMILRAYGLAPTQVAPNGWSQVVGSLYIWFKDSFKMEMPLQMFQTVYLMKELPKKKDKGEKTHSLGAILPSSLWTSIYHTPSVERHYKALLDKRSRLIKLGQMASKGKHTQPTLALRVKLKPLQPGSSEDSKQKKVIEEIICEVAHEELERLAEMDVLEGGVLLARKWKEAYTNFSNYFASVGHQEVMATLQLEHPDLDITFLEAMFPPMNIEDDGKE</sequence>
<gene>
    <name evidence="1" type="ORF">Adt_39838</name>
</gene>
<dbReference type="Proteomes" id="UP001604336">
    <property type="component" value="Unassembled WGS sequence"/>
</dbReference>
<dbReference type="AlphaFoldDB" id="A0ABD1Q692"/>
<proteinExistence type="predicted"/>
<reference evidence="2" key="1">
    <citation type="submission" date="2024-07" db="EMBL/GenBank/DDBJ databases">
        <title>Two chromosome-level genome assemblies of Korean endemic species Abeliophyllum distichum and Forsythia ovata (Oleaceae).</title>
        <authorList>
            <person name="Jang H."/>
        </authorList>
    </citation>
    <scope>NUCLEOTIDE SEQUENCE [LARGE SCALE GENOMIC DNA]</scope>
</reference>
<keyword evidence="2" id="KW-1185">Reference proteome</keyword>
<name>A0ABD1Q692_9LAMI</name>
<evidence type="ECO:0000313" key="2">
    <source>
        <dbReference type="Proteomes" id="UP001604336"/>
    </source>
</evidence>
<protein>
    <submittedName>
        <fullName evidence="1">Uncharacterized protein</fullName>
    </submittedName>
</protein>
<dbReference type="EMBL" id="JBFOLK010000012">
    <property type="protein sequence ID" value="KAL2471702.1"/>
    <property type="molecule type" value="Genomic_DNA"/>
</dbReference>
<accession>A0ABD1Q692</accession>
<comment type="caution">
    <text evidence="1">The sequence shown here is derived from an EMBL/GenBank/DDBJ whole genome shotgun (WGS) entry which is preliminary data.</text>
</comment>
<organism evidence="1 2">
    <name type="scientific">Abeliophyllum distichum</name>
    <dbReference type="NCBI Taxonomy" id="126358"/>
    <lineage>
        <taxon>Eukaryota</taxon>
        <taxon>Viridiplantae</taxon>
        <taxon>Streptophyta</taxon>
        <taxon>Embryophyta</taxon>
        <taxon>Tracheophyta</taxon>
        <taxon>Spermatophyta</taxon>
        <taxon>Magnoliopsida</taxon>
        <taxon>eudicotyledons</taxon>
        <taxon>Gunneridae</taxon>
        <taxon>Pentapetalae</taxon>
        <taxon>asterids</taxon>
        <taxon>lamiids</taxon>
        <taxon>Lamiales</taxon>
        <taxon>Oleaceae</taxon>
        <taxon>Forsythieae</taxon>
        <taxon>Abeliophyllum</taxon>
    </lineage>
</organism>
<evidence type="ECO:0000313" key="1">
    <source>
        <dbReference type="EMBL" id="KAL2471702.1"/>
    </source>
</evidence>